<sequence length="28" mass="3229">MLPLLFLVLRPALSNPMFTPKNFEHTNS</sequence>
<dbReference type="Proteomes" id="UP001283361">
    <property type="component" value="Unassembled WGS sequence"/>
</dbReference>
<proteinExistence type="predicted"/>
<dbReference type="AlphaFoldDB" id="A0AAE0Y8L0"/>
<evidence type="ECO:0000313" key="2">
    <source>
        <dbReference type="Proteomes" id="UP001283361"/>
    </source>
</evidence>
<comment type="caution">
    <text evidence="1">The sequence shown here is derived from an EMBL/GenBank/DDBJ whole genome shotgun (WGS) entry which is preliminary data.</text>
</comment>
<protein>
    <submittedName>
        <fullName evidence="1">Uncharacterized protein</fullName>
    </submittedName>
</protein>
<dbReference type="EMBL" id="JAWDGP010006696">
    <property type="protein sequence ID" value="KAK3736676.1"/>
    <property type="molecule type" value="Genomic_DNA"/>
</dbReference>
<gene>
    <name evidence="1" type="ORF">RRG08_049198</name>
</gene>
<keyword evidence="2" id="KW-1185">Reference proteome</keyword>
<accession>A0AAE0Y8L0</accession>
<reference evidence="1" key="1">
    <citation type="journal article" date="2023" name="G3 (Bethesda)">
        <title>A reference genome for the long-term kleptoplast-retaining sea slug Elysia crispata morphotype clarki.</title>
        <authorList>
            <person name="Eastman K.E."/>
            <person name="Pendleton A.L."/>
            <person name="Shaikh M.A."/>
            <person name="Suttiyut T."/>
            <person name="Ogas R."/>
            <person name="Tomko P."/>
            <person name="Gavelis G."/>
            <person name="Widhalm J.R."/>
            <person name="Wisecaver J.H."/>
        </authorList>
    </citation>
    <scope>NUCLEOTIDE SEQUENCE</scope>
    <source>
        <strain evidence="1">ECLA1</strain>
    </source>
</reference>
<feature type="non-terminal residue" evidence="1">
    <location>
        <position position="1"/>
    </location>
</feature>
<evidence type="ECO:0000313" key="1">
    <source>
        <dbReference type="EMBL" id="KAK3736676.1"/>
    </source>
</evidence>
<organism evidence="1 2">
    <name type="scientific">Elysia crispata</name>
    <name type="common">lettuce slug</name>
    <dbReference type="NCBI Taxonomy" id="231223"/>
    <lineage>
        <taxon>Eukaryota</taxon>
        <taxon>Metazoa</taxon>
        <taxon>Spiralia</taxon>
        <taxon>Lophotrochozoa</taxon>
        <taxon>Mollusca</taxon>
        <taxon>Gastropoda</taxon>
        <taxon>Heterobranchia</taxon>
        <taxon>Euthyneura</taxon>
        <taxon>Panpulmonata</taxon>
        <taxon>Sacoglossa</taxon>
        <taxon>Placobranchoidea</taxon>
        <taxon>Plakobranchidae</taxon>
        <taxon>Elysia</taxon>
    </lineage>
</organism>
<name>A0AAE0Y8L0_9GAST</name>